<feature type="compositionally biased region" description="Acidic residues" evidence="4">
    <location>
        <begin position="12"/>
        <end position="22"/>
    </location>
</feature>
<dbReference type="CDD" id="cd13283">
    <property type="entry name" value="PH_GPBP"/>
    <property type="match status" value="1"/>
</dbReference>
<evidence type="ECO:0000259" key="5">
    <source>
        <dbReference type="PROSITE" id="PS50003"/>
    </source>
</evidence>
<protein>
    <submittedName>
        <fullName evidence="7">CERT-like protein</fullName>
    </submittedName>
</protein>
<dbReference type="EMBL" id="CP111014">
    <property type="protein sequence ID" value="WAQ98890.1"/>
    <property type="molecule type" value="Genomic_DNA"/>
</dbReference>
<dbReference type="Gene3D" id="2.30.29.30">
    <property type="entry name" value="Pleckstrin-homology domain (PH domain)/Phosphotyrosine-binding domain (PTB)"/>
    <property type="match status" value="1"/>
</dbReference>
<dbReference type="Pfam" id="PF00169">
    <property type="entry name" value="PH"/>
    <property type="match status" value="1"/>
</dbReference>
<dbReference type="InterPro" id="IPR051213">
    <property type="entry name" value="START_lipid_transfer"/>
</dbReference>
<dbReference type="InterPro" id="IPR023393">
    <property type="entry name" value="START-like_dom_sf"/>
</dbReference>
<feature type="region of interest" description="Disordered" evidence="4">
    <location>
        <begin position="1"/>
        <end position="23"/>
    </location>
</feature>
<feature type="domain" description="START" evidence="6">
    <location>
        <begin position="380"/>
        <end position="614"/>
    </location>
</feature>
<dbReference type="SMART" id="SM00234">
    <property type="entry name" value="START"/>
    <property type="match status" value="1"/>
</dbReference>
<keyword evidence="3" id="KW-0175">Coiled coil</keyword>
<dbReference type="SUPFAM" id="SSF55961">
    <property type="entry name" value="Bet v1-like"/>
    <property type="match status" value="1"/>
</dbReference>
<dbReference type="PANTHER" id="PTHR19308:SF53">
    <property type="entry name" value="CERAMIDE TRANSFER PROTEIN"/>
    <property type="match status" value="1"/>
</dbReference>
<evidence type="ECO:0000259" key="6">
    <source>
        <dbReference type="PROSITE" id="PS50848"/>
    </source>
</evidence>
<feature type="domain" description="PH" evidence="5">
    <location>
        <begin position="25"/>
        <end position="119"/>
    </location>
</feature>
<evidence type="ECO:0000256" key="4">
    <source>
        <dbReference type="SAM" id="MobiDB-lite"/>
    </source>
</evidence>
<dbReference type="SMART" id="SM00233">
    <property type="entry name" value="PH"/>
    <property type="match status" value="1"/>
</dbReference>
<evidence type="ECO:0000256" key="2">
    <source>
        <dbReference type="ARBA" id="ARBA00022824"/>
    </source>
</evidence>
<sequence length="620" mass="70851">MAEEKVDALSITDDEDESEEENSSLFEKKGILSKWTNYLHGWQDRYIVLKDGTLSYFKSENDLSFGCRGAVSLARASVTPHQFDECRFDVAVNDSVWYLRAESEDERHVWIDAIDNHRQAESGYGSESSLRRHGSLLSLTSGTSMSTTSTSSFKRGRGLKEKLMEMETFRDILCRQIETLQSYFDSCASAVSHGSINDLTEDDIGDPDDLDSVASSQSGVNFPGHTPKDLASILQQHGAHSVDFKGESFTFKATTAGIIATMSHCMELMSQREDAWRRRLEREVERRKKYEDAYKNLLEQHNIQQQNVTRLAGPDFEEGPHSVIKEDEFFDAIDASLDKLEKEEEDKRLGHVKAKPPPKISLAPDNKYYDEINKVVNTHIRQLNETTTDGKDVWECIAEDGELRVYKRELEVDGVVLDPMKAVHTVTDSIEEILTRPDTVALRSSTTYKGITGHEVCSHFWDIKYRMDWEATLDSSNVVEWLSEDSFVCYNIIKRVWPASQRDALFWSHIRHVQGETDEEPDLWLVINYSTSHESDQSNKYVRVIMNVAMVCQTIIEPPLDGKITRDNIKCKISYTAEVNPGGWAPASVLRAVYKREYPKFLKKFTSYVRDATKDKEIMF</sequence>
<comment type="subcellular location">
    <subcellularLocation>
        <location evidence="1">Endoplasmic reticulum</location>
    </subcellularLocation>
</comment>
<dbReference type="PANTHER" id="PTHR19308">
    <property type="entry name" value="PHOSPHATIDYLCHOLINE TRANSFER PROTEIN"/>
    <property type="match status" value="1"/>
</dbReference>
<organism evidence="7 8">
    <name type="scientific">Mya arenaria</name>
    <name type="common">Soft-shell clam</name>
    <dbReference type="NCBI Taxonomy" id="6604"/>
    <lineage>
        <taxon>Eukaryota</taxon>
        <taxon>Metazoa</taxon>
        <taxon>Spiralia</taxon>
        <taxon>Lophotrochozoa</taxon>
        <taxon>Mollusca</taxon>
        <taxon>Bivalvia</taxon>
        <taxon>Autobranchia</taxon>
        <taxon>Heteroconchia</taxon>
        <taxon>Euheterodonta</taxon>
        <taxon>Imparidentia</taxon>
        <taxon>Neoheterodontei</taxon>
        <taxon>Myida</taxon>
        <taxon>Myoidea</taxon>
        <taxon>Myidae</taxon>
        <taxon>Mya</taxon>
    </lineage>
</organism>
<feature type="coiled-coil region" evidence="3">
    <location>
        <begin position="280"/>
        <end position="307"/>
    </location>
</feature>
<dbReference type="InterPro" id="IPR001849">
    <property type="entry name" value="PH_domain"/>
</dbReference>
<name>A0ABY7DRC3_MYAAR</name>
<dbReference type="Gene3D" id="3.30.530.20">
    <property type="match status" value="2"/>
</dbReference>
<evidence type="ECO:0000256" key="1">
    <source>
        <dbReference type="ARBA" id="ARBA00004240"/>
    </source>
</evidence>
<dbReference type="InterPro" id="IPR011993">
    <property type="entry name" value="PH-like_dom_sf"/>
</dbReference>
<dbReference type="SUPFAM" id="SSF50729">
    <property type="entry name" value="PH domain-like"/>
    <property type="match status" value="1"/>
</dbReference>
<accession>A0ABY7DRC3</accession>
<proteinExistence type="predicted"/>
<evidence type="ECO:0000256" key="3">
    <source>
        <dbReference type="SAM" id="Coils"/>
    </source>
</evidence>
<reference evidence="7" key="1">
    <citation type="submission" date="2022-11" db="EMBL/GenBank/DDBJ databases">
        <title>Centuries of genome instability and evolution in soft-shell clam transmissible cancer (bioRxiv).</title>
        <authorList>
            <person name="Hart S.F.M."/>
            <person name="Yonemitsu M.A."/>
            <person name="Giersch R.M."/>
            <person name="Beal B.F."/>
            <person name="Arriagada G."/>
            <person name="Davis B.W."/>
            <person name="Ostrander E.A."/>
            <person name="Goff S.P."/>
            <person name="Metzger M.J."/>
        </authorList>
    </citation>
    <scope>NUCLEOTIDE SEQUENCE</scope>
    <source>
        <strain evidence="7">MELC-2E11</strain>
        <tissue evidence="7">Siphon/mantle</tissue>
    </source>
</reference>
<dbReference type="Pfam" id="PF01852">
    <property type="entry name" value="START"/>
    <property type="match status" value="1"/>
</dbReference>
<dbReference type="PROSITE" id="PS50848">
    <property type="entry name" value="START"/>
    <property type="match status" value="1"/>
</dbReference>
<keyword evidence="8" id="KW-1185">Reference proteome</keyword>
<gene>
    <name evidence="7" type="ORF">MAR_023263</name>
</gene>
<evidence type="ECO:0000313" key="8">
    <source>
        <dbReference type="Proteomes" id="UP001164746"/>
    </source>
</evidence>
<dbReference type="Proteomes" id="UP001164746">
    <property type="component" value="Chromosome 3"/>
</dbReference>
<keyword evidence="2" id="KW-0256">Endoplasmic reticulum</keyword>
<dbReference type="PROSITE" id="PS50003">
    <property type="entry name" value="PH_DOMAIN"/>
    <property type="match status" value="1"/>
</dbReference>
<evidence type="ECO:0000313" key="7">
    <source>
        <dbReference type="EMBL" id="WAQ98890.1"/>
    </source>
</evidence>
<dbReference type="InterPro" id="IPR002913">
    <property type="entry name" value="START_lipid-bd_dom"/>
</dbReference>